<sequence>MAMLKQLNQLAGPRSVPRGGIYTLAALNVPTWAARGDRLDASQHVGRRTAVGPEHIAVCRALLPLFAQNDAAFGGGGVRESLRRFLAVSVSEWLGAPAEPRFRRELCAVAAQMTYLCAFTHFDSNLHHQAQQYYLISLALAHEAGDRASYALGLRGLSVQAQALGHFRQADRLATQAVSLGIPHAEPHQQAFLLGQLALTRATSGDPKSSARHLSAAEQRLEVVSSTRAAVGAYHAASLSLHHAAVARGLRDHQRATRALQASLRHRPDGENRSRAITTAHLAEAQLGLGQLDRACYTWSHFLTHYPQISSARADDRLQTLMASLRPHQRNRTAAALLDQARHLKQQHGRQGNGRE</sequence>
<accession>A0AAU2UY57</accession>
<reference evidence="1" key="1">
    <citation type="submission" date="2022-10" db="EMBL/GenBank/DDBJ databases">
        <title>The complete genomes of actinobacterial strains from the NBC collection.</title>
        <authorList>
            <person name="Joergensen T.S."/>
            <person name="Alvarez Arevalo M."/>
            <person name="Sterndorff E.B."/>
            <person name="Faurdal D."/>
            <person name="Vuksanovic O."/>
            <person name="Mourched A.-S."/>
            <person name="Charusanti P."/>
            <person name="Shaw S."/>
            <person name="Blin K."/>
            <person name="Weber T."/>
        </authorList>
    </citation>
    <scope>NUCLEOTIDE SEQUENCE</scope>
    <source>
        <strain evidence="1">NBC_00003</strain>
    </source>
</reference>
<dbReference type="SUPFAM" id="SSF48452">
    <property type="entry name" value="TPR-like"/>
    <property type="match status" value="1"/>
</dbReference>
<proteinExistence type="predicted"/>
<evidence type="ECO:0000313" key="1">
    <source>
        <dbReference type="EMBL" id="WTW59715.1"/>
    </source>
</evidence>
<organism evidence="1">
    <name type="scientific">Streptomyces sp. NBC_00003</name>
    <dbReference type="NCBI Taxonomy" id="2903608"/>
    <lineage>
        <taxon>Bacteria</taxon>
        <taxon>Bacillati</taxon>
        <taxon>Actinomycetota</taxon>
        <taxon>Actinomycetes</taxon>
        <taxon>Kitasatosporales</taxon>
        <taxon>Streptomycetaceae</taxon>
        <taxon>Streptomyces</taxon>
    </lineage>
</organism>
<evidence type="ECO:0008006" key="2">
    <source>
        <dbReference type="Google" id="ProtNLM"/>
    </source>
</evidence>
<protein>
    <recommendedName>
        <fullName evidence="2">Transcriptional regulator</fullName>
    </recommendedName>
</protein>
<dbReference type="EMBL" id="CP108318">
    <property type="protein sequence ID" value="WTW59715.1"/>
    <property type="molecule type" value="Genomic_DNA"/>
</dbReference>
<dbReference type="AlphaFoldDB" id="A0AAU2UY57"/>
<dbReference type="InterPro" id="IPR011990">
    <property type="entry name" value="TPR-like_helical_dom_sf"/>
</dbReference>
<name>A0AAU2UY57_9ACTN</name>
<dbReference type="Gene3D" id="1.25.40.10">
    <property type="entry name" value="Tetratricopeptide repeat domain"/>
    <property type="match status" value="1"/>
</dbReference>
<gene>
    <name evidence="1" type="ORF">OG549_03080</name>
</gene>